<dbReference type="EMBL" id="LJIJ01001498">
    <property type="protein sequence ID" value="ODM91578.1"/>
    <property type="molecule type" value="Genomic_DNA"/>
</dbReference>
<name>A0A1D2MF09_ORCCI</name>
<keyword evidence="2" id="KW-1133">Transmembrane helix</keyword>
<comment type="caution">
    <text evidence="3">The sequence shown here is derived from an EMBL/GenBank/DDBJ whole genome shotgun (WGS) entry which is preliminary data.</text>
</comment>
<dbReference type="AlphaFoldDB" id="A0A1D2MF09"/>
<keyword evidence="2" id="KW-0472">Membrane</keyword>
<feature type="region of interest" description="Disordered" evidence="1">
    <location>
        <begin position="161"/>
        <end position="180"/>
    </location>
</feature>
<reference evidence="3 4" key="1">
    <citation type="journal article" date="2016" name="Genome Biol. Evol.">
        <title>Gene Family Evolution Reflects Adaptation to Soil Environmental Stressors in the Genome of the Collembolan Orchesella cincta.</title>
        <authorList>
            <person name="Faddeeva-Vakhrusheva A."/>
            <person name="Derks M.F."/>
            <person name="Anvar S.Y."/>
            <person name="Agamennone V."/>
            <person name="Suring W."/>
            <person name="Smit S."/>
            <person name="van Straalen N.M."/>
            <person name="Roelofs D."/>
        </authorList>
    </citation>
    <scope>NUCLEOTIDE SEQUENCE [LARGE SCALE GENOMIC DNA]</scope>
    <source>
        <tissue evidence="3">Mixed pool</tissue>
    </source>
</reference>
<protein>
    <submittedName>
        <fullName evidence="3">Uncharacterized protein</fullName>
    </submittedName>
</protein>
<evidence type="ECO:0000256" key="1">
    <source>
        <dbReference type="SAM" id="MobiDB-lite"/>
    </source>
</evidence>
<gene>
    <name evidence="3" type="ORF">Ocin01_15099</name>
</gene>
<evidence type="ECO:0000313" key="3">
    <source>
        <dbReference type="EMBL" id="ODM91578.1"/>
    </source>
</evidence>
<keyword evidence="4" id="KW-1185">Reference proteome</keyword>
<sequence>MEVKFSLRPHTILCWILQLGKLEWESLLMILVGLLMTRLFWPHFGSLLTLIWHLLWLGVEAGVILFLVGMMYFGFLKMWGKVWFKKGGSCVLADVLLSLFFQCGLRFPGPVWDWLVNHLGKGAVENDKKLPEELEEDHAGFWYDDDENTVSTSSAAQLVSVSQSGPAPSSNSLPPDGNDSDSDASLIHKIIFEQMMTGSKFPFRNN</sequence>
<proteinExistence type="predicted"/>
<feature type="transmembrane region" description="Helical" evidence="2">
    <location>
        <begin position="50"/>
        <end position="76"/>
    </location>
</feature>
<dbReference type="Proteomes" id="UP000094527">
    <property type="component" value="Unassembled WGS sequence"/>
</dbReference>
<accession>A0A1D2MF09</accession>
<keyword evidence="2" id="KW-0812">Transmembrane</keyword>
<evidence type="ECO:0000256" key="2">
    <source>
        <dbReference type="SAM" id="Phobius"/>
    </source>
</evidence>
<organism evidence="3 4">
    <name type="scientific">Orchesella cincta</name>
    <name type="common">Springtail</name>
    <name type="synonym">Podura cincta</name>
    <dbReference type="NCBI Taxonomy" id="48709"/>
    <lineage>
        <taxon>Eukaryota</taxon>
        <taxon>Metazoa</taxon>
        <taxon>Ecdysozoa</taxon>
        <taxon>Arthropoda</taxon>
        <taxon>Hexapoda</taxon>
        <taxon>Collembola</taxon>
        <taxon>Entomobryomorpha</taxon>
        <taxon>Entomobryoidea</taxon>
        <taxon>Orchesellidae</taxon>
        <taxon>Orchesellinae</taxon>
        <taxon>Orchesella</taxon>
    </lineage>
</organism>
<evidence type="ECO:0000313" key="4">
    <source>
        <dbReference type="Proteomes" id="UP000094527"/>
    </source>
</evidence>